<gene>
    <name evidence="4" type="ORF">RND81_13G191300</name>
</gene>
<comment type="caution">
    <text evidence="3">Lacks conserved residue(s) required for the propagation of feature annotation.</text>
</comment>
<accession>A0AAW1H1N0</accession>
<proteinExistence type="inferred from homology"/>
<comment type="caution">
    <text evidence="4">The sequence shown here is derived from an EMBL/GenBank/DDBJ whole genome shotgun (WGS) entry which is preliminary data.</text>
</comment>
<evidence type="ECO:0000256" key="2">
    <source>
        <dbReference type="ARBA" id="ARBA00023163"/>
    </source>
</evidence>
<evidence type="ECO:0000313" key="5">
    <source>
        <dbReference type="Proteomes" id="UP001443914"/>
    </source>
</evidence>
<dbReference type="EMBL" id="JBDFQZ010000013">
    <property type="protein sequence ID" value="KAK9670283.1"/>
    <property type="molecule type" value="Genomic_DNA"/>
</dbReference>
<keyword evidence="2" id="KW-0804">Transcription</keyword>
<evidence type="ECO:0000256" key="1">
    <source>
        <dbReference type="ARBA" id="ARBA00023015"/>
    </source>
</evidence>
<sequence length="423" mass="48957">MEQLLVHCAQAIENNDMNPAQQILWVLNNIAPPDDDSNHRLTRAFLRALILRGTLAPPTYKFNYNNNNSNSNNEYYSLNNNSHCVNYNKLSLLEVANFVHLTPWYRFGFTTSNLMILDTIVEKYNHNNGLDNSMIIHIVDISITQCMQIPTLIDMISTRFQPPQCPPIVRLTVGVVTEHVPPMFECVSYEDVGLRLVNFARSRGVVLEFNVVHTTPFDGFASLIDQVRHRQHHHDNLNYTKEVTQEMLVINCQMTLHHLQQQDEFDNNIMSTRSIFLNEIRNLDPDIVIIVEEDVDFTSNNLIERVKSAFNYFWIPFDTVDTFLPKENKERECYEADICWKIENVITYEGGQRVERQEPRRRWVERMLEAGFRTVVVGEEAVAEVKGMVEEHGVGWGSKKEEDQLVLTWKGHNVAFASAWIGS</sequence>
<dbReference type="Pfam" id="PF03514">
    <property type="entry name" value="GRAS"/>
    <property type="match status" value="1"/>
</dbReference>
<name>A0AAW1H1N0_SAPOF</name>
<feature type="region of interest" description="SAW" evidence="3">
    <location>
        <begin position="347"/>
        <end position="421"/>
    </location>
</feature>
<evidence type="ECO:0000313" key="4">
    <source>
        <dbReference type="EMBL" id="KAK9670283.1"/>
    </source>
</evidence>
<dbReference type="Proteomes" id="UP001443914">
    <property type="component" value="Unassembled WGS sequence"/>
</dbReference>
<feature type="region of interest" description="Leucine repeat II (LRII)" evidence="3">
    <location>
        <begin position="191"/>
        <end position="223"/>
    </location>
</feature>
<keyword evidence="1" id="KW-0805">Transcription regulation</keyword>
<keyword evidence="5" id="KW-1185">Reference proteome</keyword>
<feature type="short sequence motif" description="VHIID" evidence="3">
    <location>
        <begin position="136"/>
        <end position="140"/>
    </location>
</feature>
<dbReference type="InterPro" id="IPR005202">
    <property type="entry name" value="TF_GRAS"/>
</dbReference>
<reference evidence="4" key="1">
    <citation type="submission" date="2024-03" db="EMBL/GenBank/DDBJ databases">
        <title>WGS assembly of Saponaria officinalis var. Norfolk2.</title>
        <authorList>
            <person name="Jenkins J."/>
            <person name="Shu S."/>
            <person name="Grimwood J."/>
            <person name="Barry K."/>
            <person name="Goodstein D."/>
            <person name="Schmutz J."/>
            <person name="Leebens-Mack J."/>
            <person name="Osbourn A."/>
        </authorList>
    </citation>
    <scope>NUCLEOTIDE SEQUENCE [LARGE SCALE GENOMIC DNA]</scope>
    <source>
        <strain evidence="4">JIC</strain>
    </source>
</reference>
<dbReference type="PROSITE" id="PS50985">
    <property type="entry name" value="GRAS"/>
    <property type="match status" value="1"/>
</dbReference>
<dbReference type="AlphaFoldDB" id="A0AAW1H1N0"/>
<comment type="similarity">
    <text evidence="3">Belongs to the GRAS family.</text>
</comment>
<organism evidence="4 5">
    <name type="scientific">Saponaria officinalis</name>
    <name type="common">Common soapwort</name>
    <name type="synonym">Lychnis saponaria</name>
    <dbReference type="NCBI Taxonomy" id="3572"/>
    <lineage>
        <taxon>Eukaryota</taxon>
        <taxon>Viridiplantae</taxon>
        <taxon>Streptophyta</taxon>
        <taxon>Embryophyta</taxon>
        <taxon>Tracheophyta</taxon>
        <taxon>Spermatophyta</taxon>
        <taxon>Magnoliopsida</taxon>
        <taxon>eudicotyledons</taxon>
        <taxon>Gunneridae</taxon>
        <taxon>Pentapetalae</taxon>
        <taxon>Caryophyllales</taxon>
        <taxon>Caryophyllaceae</taxon>
        <taxon>Caryophylleae</taxon>
        <taxon>Saponaria</taxon>
    </lineage>
</organism>
<evidence type="ECO:0000256" key="3">
    <source>
        <dbReference type="PROSITE-ProRule" id="PRU01191"/>
    </source>
</evidence>
<dbReference type="PANTHER" id="PTHR31636">
    <property type="entry name" value="OSJNBA0084A10.13 PROTEIN-RELATED"/>
    <property type="match status" value="1"/>
</dbReference>
<protein>
    <submittedName>
        <fullName evidence="4">Uncharacterized protein</fullName>
    </submittedName>
</protein>